<dbReference type="Proteomes" id="UP001420932">
    <property type="component" value="Unassembled WGS sequence"/>
</dbReference>
<evidence type="ECO:0000313" key="3">
    <source>
        <dbReference type="Proteomes" id="UP001420932"/>
    </source>
</evidence>
<name>A0AAP0HLJ1_9MAGN</name>
<dbReference type="EMBL" id="JBBNAF010000013">
    <property type="protein sequence ID" value="KAK9087225.1"/>
    <property type="molecule type" value="Genomic_DNA"/>
</dbReference>
<evidence type="ECO:0000313" key="2">
    <source>
        <dbReference type="EMBL" id="KAK9087225.1"/>
    </source>
</evidence>
<dbReference type="AlphaFoldDB" id="A0AAP0HLJ1"/>
<feature type="region of interest" description="Disordered" evidence="1">
    <location>
        <begin position="33"/>
        <end position="55"/>
    </location>
</feature>
<gene>
    <name evidence="2" type="ORF">Syun_029619</name>
</gene>
<sequence>MLTFVKSKSRSTIELGMVKIHFDVTYEESQQRLLTSSTDSSKQGTRESLSSLAAS</sequence>
<reference evidence="2 3" key="1">
    <citation type="submission" date="2024-01" db="EMBL/GenBank/DDBJ databases">
        <title>Genome assemblies of Stephania.</title>
        <authorList>
            <person name="Yang L."/>
        </authorList>
    </citation>
    <scope>NUCLEOTIDE SEQUENCE [LARGE SCALE GENOMIC DNA]</scope>
    <source>
        <strain evidence="2">YNDBR</strain>
        <tissue evidence="2">Leaf</tissue>
    </source>
</reference>
<evidence type="ECO:0000256" key="1">
    <source>
        <dbReference type="SAM" id="MobiDB-lite"/>
    </source>
</evidence>
<accession>A0AAP0HLJ1</accession>
<keyword evidence="3" id="KW-1185">Reference proteome</keyword>
<comment type="caution">
    <text evidence="2">The sequence shown here is derived from an EMBL/GenBank/DDBJ whole genome shotgun (WGS) entry which is preliminary data.</text>
</comment>
<protein>
    <submittedName>
        <fullName evidence="2">Uncharacterized protein</fullName>
    </submittedName>
</protein>
<proteinExistence type="predicted"/>
<organism evidence="2 3">
    <name type="scientific">Stephania yunnanensis</name>
    <dbReference type="NCBI Taxonomy" id="152371"/>
    <lineage>
        <taxon>Eukaryota</taxon>
        <taxon>Viridiplantae</taxon>
        <taxon>Streptophyta</taxon>
        <taxon>Embryophyta</taxon>
        <taxon>Tracheophyta</taxon>
        <taxon>Spermatophyta</taxon>
        <taxon>Magnoliopsida</taxon>
        <taxon>Ranunculales</taxon>
        <taxon>Menispermaceae</taxon>
        <taxon>Menispermoideae</taxon>
        <taxon>Cissampelideae</taxon>
        <taxon>Stephania</taxon>
    </lineage>
</organism>